<dbReference type="EMBL" id="JACEIK010000428">
    <property type="protein sequence ID" value="MCD7456877.1"/>
    <property type="molecule type" value="Genomic_DNA"/>
</dbReference>
<evidence type="ECO:0000313" key="3">
    <source>
        <dbReference type="Proteomes" id="UP000823775"/>
    </source>
</evidence>
<comment type="caution">
    <text evidence="2">The sequence shown here is derived from an EMBL/GenBank/DDBJ whole genome shotgun (WGS) entry which is preliminary data.</text>
</comment>
<dbReference type="Proteomes" id="UP000823775">
    <property type="component" value="Unassembled WGS sequence"/>
</dbReference>
<keyword evidence="3" id="KW-1185">Reference proteome</keyword>
<proteinExistence type="predicted"/>
<organism evidence="2 3">
    <name type="scientific">Datura stramonium</name>
    <name type="common">Jimsonweed</name>
    <name type="synonym">Common thornapple</name>
    <dbReference type="NCBI Taxonomy" id="4076"/>
    <lineage>
        <taxon>Eukaryota</taxon>
        <taxon>Viridiplantae</taxon>
        <taxon>Streptophyta</taxon>
        <taxon>Embryophyta</taxon>
        <taxon>Tracheophyta</taxon>
        <taxon>Spermatophyta</taxon>
        <taxon>Magnoliopsida</taxon>
        <taxon>eudicotyledons</taxon>
        <taxon>Gunneridae</taxon>
        <taxon>Pentapetalae</taxon>
        <taxon>asterids</taxon>
        <taxon>lamiids</taxon>
        <taxon>Solanales</taxon>
        <taxon>Solanaceae</taxon>
        <taxon>Solanoideae</taxon>
        <taxon>Datureae</taxon>
        <taxon>Datura</taxon>
    </lineage>
</organism>
<feature type="region of interest" description="Disordered" evidence="1">
    <location>
        <begin position="17"/>
        <end position="38"/>
    </location>
</feature>
<evidence type="ECO:0000256" key="1">
    <source>
        <dbReference type="SAM" id="MobiDB-lite"/>
    </source>
</evidence>
<feature type="non-terminal residue" evidence="2">
    <location>
        <position position="62"/>
    </location>
</feature>
<sequence>MSTGECQSAKELTVGAMTNQRSADQRLRKSQKSHCPSARTKRCFTILHQRTTGESQVRPISQ</sequence>
<gene>
    <name evidence="2" type="ORF">HAX54_033444</name>
</gene>
<name>A0ABS8SDE1_DATST</name>
<accession>A0ABS8SDE1</accession>
<reference evidence="2 3" key="1">
    <citation type="journal article" date="2021" name="BMC Genomics">
        <title>Datura genome reveals duplications of psychoactive alkaloid biosynthetic genes and high mutation rate following tissue culture.</title>
        <authorList>
            <person name="Rajewski A."/>
            <person name="Carter-House D."/>
            <person name="Stajich J."/>
            <person name="Litt A."/>
        </authorList>
    </citation>
    <scope>NUCLEOTIDE SEQUENCE [LARGE SCALE GENOMIC DNA]</scope>
    <source>
        <strain evidence="2">AR-01</strain>
    </source>
</reference>
<evidence type="ECO:0000313" key="2">
    <source>
        <dbReference type="EMBL" id="MCD7456877.1"/>
    </source>
</evidence>
<protein>
    <submittedName>
        <fullName evidence="2">Uncharacterized protein</fullName>
    </submittedName>
</protein>